<accession>A0ABQ7Q5K8</accession>
<organism evidence="2 3">
    <name type="scientific">Plutella xylostella</name>
    <name type="common">Diamondback moth</name>
    <name type="synonym">Plutella maculipennis</name>
    <dbReference type="NCBI Taxonomy" id="51655"/>
    <lineage>
        <taxon>Eukaryota</taxon>
        <taxon>Metazoa</taxon>
        <taxon>Ecdysozoa</taxon>
        <taxon>Arthropoda</taxon>
        <taxon>Hexapoda</taxon>
        <taxon>Insecta</taxon>
        <taxon>Pterygota</taxon>
        <taxon>Neoptera</taxon>
        <taxon>Endopterygota</taxon>
        <taxon>Lepidoptera</taxon>
        <taxon>Glossata</taxon>
        <taxon>Ditrysia</taxon>
        <taxon>Yponomeutoidea</taxon>
        <taxon>Plutellidae</taxon>
        <taxon>Plutella</taxon>
    </lineage>
</organism>
<feature type="compositionally biased region" description="Polar residues" evidence="1">
    <location>
        <begin position="26"/>
        <end position="35"/>
    </location>
</feature>
<gene>
    <name evidence="2" type="ORF">JYU34_016179</name>
</gene>
<proteinExistence type="predicted"/>
<name>A0ABQ7Q5K8_PLUXY</name>
<evidence type="ECO:0000313" key="2">
    <source>
        <dbReference type="EMBL" id="KAG7300539.1"/>
    </source>
</evidence>
<evidence type="ECO:0000256" key="1">
    <source>
        <dbReference type="SAM" id="MobiDB-lite"/>
    </source>
</evidence>
<dbReference type="EMBL" id="JAHIBW010000021">
    <property type="protein sequence ID" value="KAG7300539.1"/>
    <property type="molecule type" value="Genomic_DNA"/>
</dbReference>
<reference evidence="2 3" key="1">
    <citation type="submission" date="2021-06" db="EMBL/GenBank/DDBJ databases">
        <title>A haploid diamondback moth (Plutella xylostella L.) genome assembly resolves 31 chromosomes and identifies a diamide resistance mutation.</title>
        <authorList>
            <person name="Ward C.M."/>
            <person name="Perry K.D."/>
            <person name="Baker G."/>
            <person name="Powis K."/>
            <person name="Heckel D.G."/>
            <person name="Baxter S.W."/>
        </authorList>
    </citation>
    <scope>NUCLEOTIDE SEQUENCE [LARGE SCALE GENOMIC DNA]</scope>
    <source>
        <strain evidence="2 3">LV</strain>
        <tissue evidence="2">Single pupa</tissue>
    </source>
</reference>
<feature type="region of interest" description="Disordered" evidence="1">
    <location>
        <begin position="26"/>
        <end position="51"/>
    </location>
</feature>
<dbReference type="Proteomes" id="UP000823941">
    <property type="component" value="Chromosome 21"/>
</dbReference>
<evidence type="ECO:0000313" key="3">
    <source>
        <dbReference type="Proteomes" id="UP000823941"/>
    </source>
</evidence>
<sequence>MPAVGSRTPLTAVACQCQRCQWCQRESLTPPSGTSPADGRGSHQMIRGCEN</sequence>
<keyword evidence="3" id="KW-1185">Reference proteome</keyword>
<comment type="caution">
    <text evidence="2">The sequence shown here is derived from an EMBL/GenBank/DDBJ whole genome shotgun (WGS) entry which is preliminary data.</text>
</comment>
<protein>
    <submittedName>
        <fullName evidence="2">Uncharacterized protein</fullName>
    </submittedName>
</protein>